<dbReference type="Gene3D" id="3.60.15.10">
    <property type="entry name" value="Ribonuclease Z/Hydroxyacylglutathione hydrolase-like"/>
    <property type="match status" value="1"/>
</dbReference>
<dbReference type="RefSeq" id="WP_311364860.1">
    <property type="nucleotide sequence ID" value="NZ_JAVRIC010000010.1"/>
</dbReference>
<feature type="region of interest" description="Disordered" evidence="1">
    <location>
        <begin position="135"/>
        <end position="168"/>
    </location>
</feature>
<dbReference type="Pfam" id="PF12706">
    <property type="entry name" value="Lactamase_B_2"/>
    <property type="match status" value="1"/>
</dbReference>
<accession>A0ABU2WJQ0</accession>
<dbReference type="PANTHER" id="PTHR15032:SF4">
    <property type="entry name" value="N-ACYL-PHOSPHATIDYLETHANOLAMINE-HYDROLYZING PHOSPHOLIPASE D"/>
    <property type="match status" value="1"/>
</dbReference>
<dbReference type="SUPFAM" id="SSF56281">
    <property type="entry name" value="Metallo-hydrolase/oxidoreductase"/>
    <property type="match status" value="1"/>
</dbReference>
<dbReference type="InterPro" id="IPR036866">
    <property type="entry name" value="RibonucZ/Hydroxyglut_hydro"/>
</dbReference>
<evidence type="ECO:0000313" key="4">
    <source>
        <dbReference type="Proteomes" id="UP001254608"/>
    </source>
</evidence>
<sequence>MSKRLPLGLAGAGGPRPDGFPADPFFGHALAGAALPNGRRIHGVPVQHWSGGSLLPNDRNRSLWQGYVIETAAGPVYFAGATGYADHFEWAHERFGDMRLALLPIGAYEPRWFLAYQHMNPAEAVQAHLELRAQTKPGDSLGHLQADRRRADASTAGSDRGASGTRPE</sequence>
<dbReference type="EMBL" id="JAVRIC010000010">
    <property type="protein sequence ID" value="MDT0497469.1"/>
    <property type="molecule type" value="Genomic_DNA"/>
</dbReference>
<feature type="domain" description="Metallo-beta-lactamase" evidence="2">
    <location>
        <begin position="39"/>
        <end position="135"/>
    </location>
</feature>
<dbReference type="Proteomes" id="UP001254608">
    <property type="component" value="Unassembled WGS sequence"/>
</dbReference>
<keyword evidence="4" id="KW-1185">Reference proteome</keyword>
<dbReference type="InterPro" id="IPR001279">
    <property type="entry name" value="Metallo-B-lactamas"/>
</dbReference>
<comment type="caution">
    <text evidence="3">The sequence shown here is derived from an EMBL/GenBank/DDBJ whole genome shotgun (WGS) entry which is preliminary data.</text>
</comment>
<gene>
    <name evidence="3" type="ORF">RM530_08840</name>
</gene>
<organism evidence="3 4">
    <name type="scientific">Banduia mediterranea</name>
    <dbReference type="NCBI Taxonomy" id="3075609"/>
    <lineage>
        <taxon>Bacteria</taxon>
        <taxon>Pseudomonadati</taxon>
        <taxon>Pseudomonadota</taxon>
        <taxon>Gammaproteobacteria</taxon>
        <taxon>Nevskiales</taxon>
        <taxon>Algiphilaceae</taxon>
        <taxon>Banduia</taxon>
    </lineage>
</organism>
<name>A0ABU2WJQ0_9GAMM</name>
<proteinExistence type="predicted"/>
<protein>
    <submittedName>
        <fullName evidence="3">MBL fold metallo-hydrolase</fullName>
    </submittedName>
</protein>
<dbReference type="PANTHER" id="PTHR15032">
    <property type="entry name" value="N-ACYL-PHOSPHATIDYLETHANOLAMINE-HYDROLYZING PHOSPHOLIPASE D"/>
    <property type="match status" value="1"/>
</dbReference>
<reference evidence="3 4" key="1">
    <citation type="submission" date="2023-09" db="EMBL/GenBank/DDBJ databases">
        <authorList>
            <person name="Rey-Velasco X."/>
        </authorList>
    </citation>
    <scope>NUCLEOTIDE SEQUENCE [LARGE SCALE GENOMIC DNA]</scope>
    <source>
        <strain evidence="3 4">W345</strain>
    </source>
</reference>
<evidence type="ECO:0000259" key="2">
    <source>
        <dbReference type="Pfam" id="PF12706"/>
    </source>
</evidence>
<evidence type="ECO:0000313" key="3">
    <source>
        <dbReference type="EMBL" id="MDT0497469.1"/>
    </source>
</evidence>
<evidence type="ECO:0000256" key="1">
    <source>
        <dbReference type="SAM" id="MobiDB-lite"/>
    </source>
</evidence>